<reference evidence="1 2" key="1">
    <citation type="submission" date="2016-12" db="EMBL/GenBank/DDBJ databases">
        <title>The genomes of Aspergillus section Nigri reveals drivers in fungal speciation.</title>
        <authorList>
            <consortium name="DOE Joint Genome Institute"/>
            <person name="Vesth T.C."/>
            <person name="Nybo J."/>
            <person name="Theobald S."/>
            <person name="Brandl J."/>
            <person name="Frisvad J.C."/>
            <person name="Nielsen K.F."/>
            <person name="Lyhne E.K."/>
            <person name="Kogle M.E."/>
            <person name="Kuo A."/>
            <person name="Riley R."/>
            <person name="Clum A."/>
            <person name="Nolan M."/>
            <person name="Lipzen A."/>
            <person name="Salamov A."/>
            <person name="Henrissat B."/>
            <person name="Wiebenga A."/>
            <person name="De Vries R.P."/>
            <person name="Grigoriev I.V."/>
            <person name="Mortensen U.H."/>
            <person name="Andersen M.R."/>
            <person name="Baker S.E."/>
        </authorList>
    </citation>
    <scope>NUCLEOTIDE SEQUENCE [LARGE SCALE GENOMIC DNA]</scope>
    <source>
        <strain evidence="1 2">CBS 117.55</strain>
    </source>
</reference>
<evidence type="ECO:0000313" key="1">
    <source>
        <dbReference type="EMBL" id="PWY89228.1"/>
    </source>
</evidence>
<evidence type="ECO:0000313" key="2">
    <source>
        <dbReference type="Proteomes" id="UP000247233"/>
    </source>
</evidence>
<comment type="caution">
    <text evidence="1">The sequence shown here is derived from an EMBL/GenBank/DDBJ whole genome shotgun (WGS) entry which is preliminary data.</text>
</comment>
<proteinExistence type="predicted"/>
<name>A0A317WWN7_9EURO</name>
<dbReference type="Proteomes" id="UP000247233">
    <property type="component" value="Unassembled WGS sequence"/>
</dbReference>
<keyword evidence="2" id="KW-1185">Reference proteome</keyword>
<dbReference type="GeneID" id="37060539"/>
<accession>A0A317WWN7</accession>
<organism evidence="1 2">
    <name type="scientific">Aspergillus heteromorphus CBS 117.55</name>
    <dbReference type="NCBI Taxonomy" id="1448321"/>
    <lineage>
        <taxon>Eukaryota</taxon>
        <taxon>Fungi</taxon>
        <taxon>Dikarya</taxon>
        <taxon>Ascomycota</taxon>
        <taxon>Pezizomycotina</taxon>
        <taxon>Eurotiomycetes</taxon>
        <taxon>Eurotiomycetidae</taxon>
        <taxon>Eurotiales</taxon>
        <taxon>Aspergillaceae</taxon>
        <taxon>Aspergillus</taxon>
        <taxon>Aspergillus subgen. Circumdati</taxon>
    </lineage>
</organism>
<dbReference type="AlphaFoldDB" id="A0A317WWN7"/>
<dbReference type="EMBL" id="MSFL01000004">
    <property type="protein sequence ID" value="PWY89228.1"/>
    <property type="molecule type" value="Genomic_DNA"/>
</dbReference>
<protein>
    <submittedName>
        <fullName evidence="1">Uncharacterized protein</fullName>
    </submittedName>
</protein>
<dbReference type="RefSeq" id="XP_025402415.1">
    <property type="nucleotide sequence ID" value="XM_025538302.1"/>
</dbReference>
<gene>
    <name evidence="1" type="ORF">BO70DRAFT_163271</name>
</gene>
<dbReference type="VEuPathDB" id="FungiDB:BO70DRAFT_163271"/>
<sequence>MAEGPIHPLRLLERAHNSPLQGKCVSTCRGVYASLFIAFLSICSLWKVVQRTSADVSVGGAFPVVDVNRGERWSTMNKNSPLVLHVR</sequence>